<keyword evidence="3" id="KW-1185">Reference proteome</keyword>
<comment type="caution">
    <text evidence="2">The sequence shown here is derived from an EMBL/GenBank/DDBJ whole genome shotgun (WGS) entry which is preliminary data.</text>
</comment>
<dbReference type="PANTHER" id="PTHR43798:SF5">
    <property type="entry name" value="MONOACYLGLYCEROL LIPASE ABHD6"/>
    <property type="match status" value="1"/>
</dbReference>
<evidence type="ECO:0000313" key="2">
    <source>
        <dbReference type="EMBL" id="MBD8032860.1"/>
    </source>
</evidence>
<proteinExistence type="predicted"/>
<dbReference type="Gene3D" id="3.40.50.1820">
    <property type="entry name" value="alpha/beta hydrolase"/>
    <property type="match status" value="1"/>
</dbReference>
<feature type="domain" description="AB hydrolase-1" evidence="1">
    <location>
        <begin position="12"/>
        <end position="126"/>
    </location>
</feature>
<dbReference type="EMBL" id="JACSPW010000005">
    <property type="protein sequence ID" value="MBD8032860.1"/>
    <property type="molecule type" value="Genomic_DNA"/>
</dbReference>
<organism evidence="2 3">
    <name type="scientific">Solibacillus merdavium</name>
    <dbReference type="NCBI Taxonomy" id="2762218"/>
    <lineage>
        <taxon>Bacteria</taxon>
        <taxon>Bacillati</taxon>
        <taxon>Bacillota</taxon>
        <taxon>Bacilli</taxon>
        <taxon>Bacillales</taxon>
        <taxon>Caryophanaceae</taxon>
        <taxon>Solibacillus</taxon>
    </lineage>
</organism>
<gene>
    <name evidence="2" type="ORF">H9632_07250</name>
</gene>
<dbReference type="PRINTS" id="PR00111">
    <property type="entry name" value="ABHYDROLASE"/>
</dbReference>
<dbReference type="GO" id="GO:0016787">
    <property type="term" value="F:hydrolase activity"/>
    <property type="evidence" value="ECO:0007669"/>
    <property type="project" value="UniProtKB-KW"/>
</dbReference>
<protein>
    <submittedName>
        <fullName evidence="2">Alpha/beta hydrolase</fullName>
    </submittedName>
</protein>
<dbReference type="InterPro" id="IPR000073">
    <property type="entry name" value="AB_hydrolase_1"/>
</dbReference>
<dbReference type="InterPro" id="IPR029058">
    <property type="entry name" value="AB_hydrolase_fold"/>
</dbReference>
<dbReference type="SUPFAM" id="SSF53474">
    <property type="entry name" value="alpha/beta-Hydrolases"/>
    <property type="match status" value="1"/>
</dbReference>
<evidence type="ECO:0000313" key="3">
    <source>
        <dbReference type="Proteomes" id="UP000600565"/>
    </source>
</evidence>
<keyword evidence="2" id="KW-0378">Hydrolase</keyword>
<dbReference type="RefSeq" id="WP_191703445.1">
    <property type="nucleotide sequence ID" value="NZ_JACSPW010000005.1"/>
</dbReference>
<dbReference type="InterPro" id="IPR050266">
    <property type="entry name" value="AB_hydrolase_sf"/>
</dbReference>
<accession>A0ABR8XLQ2</accession>
<dbReference type="PANTHER" id="PTHR43798">
    <property type="entry name" value="MONOACYLGLYCEROL LIPASE"/>
    <property type="match status" value="1"/>
</dbReference>
<dbReference type="Pfam" id="PF00561">
    <property type="entry name" value="Abhydrolase_1"/>
    <property type="match status" value="1"/>
</dbReference>
<sequence>MLNYTRKGSGEVVVLVHGFLGSTSIFDKIIEPLTKCFDVIAIDLPGHGKSEAPEGEYTVYQYAEDIIDILTLEKVERSYWIGHSMGGYITLAAIEKQYTNIEKAVLLYSSDAPDTPEAIEKRAKQQEEILLHGVGPFVDGIIHNFLAPNADAEDVLFAKEVAYEANAEGLVTALGAMKSRPNQKDLMDTTSTPILVIEGEQDKAVTPIVTSNPHVKKVKTNTGHLGMLEDSKSVTREILNFLNEEN</sequence>
<evidence type="ECO:0000259" key="1">
    <source>
        <dbReference type="Pfam" id="PF00561"/>
    </source>
</evidence>
<reference evidence="2 3" key="1">
    <citation type="submission" date="2020-08" db="EMBL/GenBank/DDBJ databases">
        <title>A Genomic Blueprint of the Chicken Gut Microbiome.</title>
        <authorList>
            <person name="Gilroy R."/>
            <person name="Ravi A."/>
            <person name="Getino M."/>
            <person name="Pursley I."/>
            <person name="Horton D.L."/>
            <person name="Alikhan N.-F."/>
            <person name="Baker D."/>
            <person name="Gharbi K."/>
            <person name="Hall N."/>
            <person name="Watson M."/>
            <person name="Adriaenssens E.M."/>
            <person name="Foster-Nyarko E."/>
            <person name="Jarju S."/>
            <person name="Secka A."/>
            <person name="Antonio M."/>
            <person name="Oren A."/>
            <person name="Chaudhuri R."/>
            <person name="La Ragione R.M."/>
            <person name="Hildebrand F."/>
            <person name="Pallen M.J."/>
        </authorList>
    </citation>
    <scope>NUCLEOTIDE SEQUENCE [LARGE SCALE GENOMIC DNA]</scope>
    <source>
        <strain evidence="2 3">Sa1YVA6</strain>
    </source>
</reference>
<name>A0ABR8XLQ2_9BACL</name>
<dbReference type="Proteomes" id="UP000600565">
    <property type="component" value="Unassembled WGS sequence"/>
</dbReference>